<dbReference type="AlphaFoldDB" id="A0A9P4ULP8"/>
<dbReference type="InterPro" id="IPR057326">
    <property type="entry name" value="KR_dom"/>
</dbReference>
<organism evidence="4 5">
    <name type="scientific">Polychaeton citri CBS 116435</name>
    <dbReference type="NCBI Taxonomy" id="1314669"/>
    <lineage>
        <taxon>Eukaryota</taxon>
        <taxon>Fungi</taxon>
        <taxon>Dikarya</taxon>
        <taxon>Ascomycota</taxon>
        <taxon>Pezizomycotina</taxon>
        <taxon>Dothideomycetes</taxon>
        <taxon>Dothideomycetidae</taxon>
        <taxon>Capnodiales</taxon>
        <taxon>Capnodiaceae</taxon>
        <taxon>Polychaeton</taxon>
    </lineage>
</organism>
<keyword evidence="5" id="KW-1185">Reference proteome</keyword>
<evidence type="ECO:0000256" key="1">
    <source>
        <dbReference type="ARBA" id="ARBA00022450"/>
    </source>
</evidence>
<protein>
    <submittedName>
        <fullName evidence="4">Polyketide synthase</fullName>
    </submittedName>
</protein>
<gene>
    <name evidence="4" type="ORF">K431DRAFT_275568</name>
</gene>
<dbReference type="PANTHER" id="PTHR43775:SF37">
    <property type="entry name" value="SI:DKEY-61P9.11"/>
    <property type="match status" value="1"/>
</dbReference>
<dbReference type="InterPro" id="IPR050091">
    <property type="entry name" value="PKS_NRPS_Biosynth_Enz"/>
</dbReference>
<evidence type="ECO:0000313" key="4">
    <source>
        <dbReference type="EMBL" id="KAF2718048.1"/>
    </source>
</evidence>
<dbReference type="Pfam" id="PF08659">
    <property type="entry name" value="KR"/>
    <property type="match status" value="1"/>
</dbReference>
<evidence type="ECO:0000313" key="5">
    <source>
        <dbReference type="Proteomes" id="UP000799441"/>
    </source>
</evidence>
<dbReference type="InterPro" id="IPR013968">
    <property type="entry name" value="PKS_KR"/>
</dbReference>
<dbReference type="InterPro" id="IPR036291">
    <property type="entry name" value="NAD(P)-bd_dom_sf"/>
</dbReference>
<dbReference type="GO" id="GO:0006633">
    <property type="term" value="P:fatty acid biosynthetic process"/>
    <property type="evidence" value="ECO:0007669"/>
    <property type="project" value="TreeGrafter"/>
</dbReference>
<proteinExistence type="predicted"/>
<dbReference type="OrthoDB" id="329835at2759"/>
<dbReference type="GO" id="GO:0044550">
    <property type="term" value="P:secondary metabolite biosynthetic process"/>
    <property type="evidence" value="ECO:0007669"/>
    <property type="project" value="TreeGrafter"/>
</dbReference>
<evidence type="ECO:0000256" key="2">
    <source>
        <dbReference type="ARBA" id="ARBA00022553"/>
    </source>
</evidence>
<dbReference type="GO" id="GO:0004312">
    <property type="term" value="F:fatty acid synthase activity"/>
    <property type="evidence" value="ECO:0007669"/>
    <property type="project" value="TreeGrafter"/>
</dbReference>
<evidence type="ECO:0000259" key="3">
    <source>
        <dbReference type="SMART" id="SM00822"/>
    </source>
</evidence>
<dbReference type="SUPFAM" id="SSF51735">
    <property type="entry name" value="NAD(P)-binding Rossmann-fold domains"/>
    <property type="match status" value="1"/>
</dbReference>
<keyword evidence="2" id="KW-0597">Phosphoprotein</keyword>
<comment type="caution">
    <text evidence="4">The sequence shown here is derived from an EMBL/GenBank/DDBJ whole genome shotgun (WGS) entry which is preliminary data.</text>
</comment>
<dbReference type="SMART" id="SM00822">
    <property type="entry name" value="PKS_KR"/>
    <property type="match status" value="1"/>
</dbReference>
<dbReference type="Gene3D" id="3.40.50.720">
    <property type="entry name" value="NAD(P)-binding Rossmann-like Domain"/>
    <property type="match status" value="1"/>
</dbReference>
<dbReference type="Proteomes" id="UP000799441">
    <property type="component" value="Unassembled WGS sequence"/>
</dbReference>
<dbReference type="PANTHER" id="PTHR43775">
    <property type="entry name" value="FATTY ACID SYNTHASE"/>
    <property type="match status" value="1"/>
</dbReference>
<keyword evidence="1" id="KW-0596">Phosphopantetheine</keyword>
<reference evidence="4" key="1">
    <citation type="journal article" date="2020" name="Stud. Mycol.">
        <title>101 Dothideomycetes genomes: a test case for predicting lifestyles and emergence of pathogens.</title>
        <authorList>
            <person name="Haridas S."/>
            <person name="Albert R."/>
            <person name="Binder M."/>
            <person name="Bloem J."/>
            <person name="Labutti K."/>
            <person name="Salamov A."/>
            <person name="Andreopoulos B."/>
            <person name="Baker S."/>
            <person name="Barry K."/>
            <person name="Bills G."/>
            <person name="Bluhm B."/>
            <person name="Cannon C."/>
            <person name="Castanera R."/>
            <person name="Culley D."/>
            <person name="Daum C."/>
            <person name="Ezra D."/>
            <person name="Gonzalez J."/>
            <person name="Henrissat B."/>
            <person name="Kuo A."/>
            <person name="Liang C."/>
            <person name="Lipzen A."/>
            <person name="Lutzoni F."/>
            <person name="Magnuson J."/>
            <person name="Mondo S."/>
            <person name="Nolan M."/>
            <person name="Ohm R."/>
            <person name="Pangilinan J."/>
            <person name="Park H.-J."/>
            <person name="Ramirez L."/>
            <person name="Alfaro M."/>
            <person name="Sun H."/>
            <person name="Tritt A."/>
            <person name="Yoshinaga Y."/>
            <person name="Zwiers L.-H."/>
            <person name="Turgeon B."/>
            <person name="Goodwin S."/>
            <person name="Spatafora J."/>
            <person name="Crous P."/>
            <person name="Grigoriev I."/>
        </authorList>
    </citation>
    <scope>NUCLEOTIDE SEQUENCE</scope>
    <source>
        <strain evidence="4">CBS 116435</strain>
    </source>
</reference>
<name>A0A9P4ULP8_9PEZI</name>
<accession>A0A9P4ULP8</accession>
<sequence length="151" mass="16449">MLERGCKNFIYLPRSSTAKPEAAQLVAWLKGVGASVDVYSVDVTNSEAIAKAIAEVSRTRPIRGVIHAAMVLQGGLYENMTSRQYNAPPNPKMHGVLALNNALKNTPLEFFIMTSTLSAVLGNPSQANYCAGNSFLSYFALNRRKRGQVDK</sequence>
<feature type="domain" description="Ketoreductase" evidence="3">
    <location>
        <begin position="1"/>
        <end position="151"/>
    </location>
</feature>
<dbReference type="EMBL" id="MU003831">
    <property type="protein sequence ID" value="KAF2718048.1"/>
    <property type="molecule type" value="Genomic_DNA"/>
</dbReference>